<dbReference type="AlphaFoldDB" id="A0A3M0AI87"/>
<organism evidence="1 2">
    <name type="scientific">Umboniibacter marinipuniceus</name>
    <dbReference type="NCBI Taxonomy" id="569599"/>
    <lineage>
        <taxon>Bacteria</taxon>
        <taxon>Pseudomonadati</taxon>
        <taxon>Pseudomonadota</taxon>
        <taxon>Gammaproteobacteria</taxon>
        <taxon>Cellvibrionales</taxon>
        <taxon>Cellvibrionaceae</taxon>
        <taxon>Umboniibacter</taxon>
    </lineage>
</organism>
<dbReference type="InterPro" id="IPR013078">
    <property type="entry name" value="His_Pase_superF_clade-1"/>
</dbReference>
<name>A0A3M0AI87_9GAMM</name>
<evidence type="ECO:0000313" key="1">
    <source>
        <dbReference type="EMBL" id="RMA82305.1"/>
    </source>
</evidence>
<dbReference type="RefSeq" id="WP_121875646.1">
    <property type="nucleotide sequence ID" value="NZ_REFJ01000001.1"/>
</dbReference>
<dbReference type="CDD" id="cd07067">
    <property type="entry name" value="HP_PGM_like"/>
    <property type="match status" value="1"/>
</dbReference>
<gene>
    <name evidence="1" type="ORF">DFR27_0253</name>
</gene>
<dbReference type="Pfam" id="PF00300">
    <property type="entry name" value="His_Phos_1"/>
    <property type="match status" value="1"/>
</dbReference>
<keyword evidence="2" id="KW-1185">Reference proteome</keyword>
<dbReference type="EMBL" id="REFJ01000001">
    <property type="protein sequence ID" value="RMA82305.1"/>
    <property type="molecule type" value="Genomic_DNA"/>
</dbReference>
<dbReference type="Gene3D" id="3.40.50.1240">
    <property type="entry name" value="Phosphoglycerate mutase-like"/>
    <property type="match status" value="1"/>
</dbReference>
<evidence type="ECO:0000313" key="2">
    <source>
        <dbReference type="Proteomes" id="UP000267187"/>
    </source>
</evidence>
<protein>
    <submittedName>
        <fullName evidence="1">Phosphohistidine phosphatase SixA</fullName>
    </submittedName>
</protein>
<dbReference type="SUPFAM" id="SSF53254">
    <property type="entry name" value="Phosphoglycerate mutase-like"/>
    <property type="match status" value="1"/>
</dbReference>
<dbReference type="Proteomes" id="UP000267187">
    <property type="component" value="Unassembled WGS sequence"/>
</dbReference>
<reference evidence="1 2" key="1">
    <citation type="submission" date="2018-10" db="EMBL/GenBank/DDBJ databases">
        <title>Genomic Encyclopedia of Type Strains, Phase IV (KMG-IV): sequencing the most valuable type-strain genomes for metagenomic binning, comparative biology and taxonomic classification.</title>
        <authorList>
            <person name="Goeker M."/>
        </authorList>
    </citation>
    <scope>NUCLEOTIDE SEQUENCE [LARGE SCALE GENOMIC DNA]</scope>
    <source>
        <strain evidence="1 2">DSM 25080</strain>
    </source>
</reference>
<accession>A0A3M0AI87</accession>
<dbReference type="OrthoDB" id="3296006at2"/>
<comment type="caution">
    <text evidence="1">The sequence shown here is derived from an EMBL/GenBank/DDBJ whole genome shotgun (WGS) entry which is preliminary data.</text>
</comment>
<sequence length="188" mass="20795">MTAPVLTPVAPVRSSWCRILFKPLVALVPLAVTYTLSFAPSASADIYLVRHAEKLGGEDPALTFCGEQRARWLANYFASASVTAVFTTNYVRTTDTARPVAQYHQLKLQTYDPRALDALAKKLDDYTGDVVVVGHSNTTPQLASLLASAEVDDLDETHYNRLYRITREGELRVELQTFECVASEDSSH</sequence>
<dbReference type="InterPro" id="IPR029033">
    <property type="entry name" value="His_PPase_superfam"/>
</dbReference>
<proteinExistence type="predicted"/>